<dbReference type="GO" id="GO:0016491">
    <property type="term" value="F:oxidoreductase activity"/>
    <property type="evidence" value="ECO:0007669"/>
    <property type="project" value="InterPro"/>
</dbReference>
<dbReference type="EMBL" id="CP036402">
    <property type="protein sequence ID" value="QBI21424.1"/>
    <property type="molecule type" value="Genomic_DNA"/>
</dbReference>
<dbReference type="Pfam" id="PF20256">
    <property type="entry name" value="MoCoBD_2"/>
    <property type="match status" value="1"/>
</dbReference>
<dbReference type="Gene3D" id="3.30.365.10">
    <property type="entry name" value="Aldehyde oxidase/xanthine dehydrogenase, molybdopterin binding domain"/>
    <property type="match status" value="2"/>
</dbReference>
<dbReference type="SUPFAM" id="SSF56003">
    <property type="entry name" value="Molybdenum cofactor-binding domain"/>
    <property type="match status" value="1"/>
</dbReference>
<evidence type="ECO:0000313" key="3">
    <source>
        <dbReference type="Proteomes" id="UP000291469"/>
    </source>
</evidence>
<proteinExistence type="predicted"/>
<organism evidence="2 3">
    <name type="scientific">Egibacter rhizosphaerae</name>
    <dbReference type="NCBI Taxonomy" id="1670831"/>
    <lineage>
        <taxon>Bacteria</taxon>
        <taxon>Bacillati</taxon>
        <taxon>Actinomycetota</taxon>
        <taxon>Nitriliruptoria</taxon>
        <taxon>Egibacterales</taxon>
        <taxon>Egibacteraceae</taxon>
        <taxon>Egibacter</taxon>
    </lineage>
</organism>
<name>A0A411YJP9_9ACTN</name>
<dbReference type="PANTHER" id="PTHR47495">
    <property type="entry name" value="ALDEHYDE DEHYDROGENASE"/>
    <property type="match status" value="1"/>
</dbReference>
<sequence length="364" mass="38738">MKHWGRGLAAIEYPTGMNLGGDPSQAWIKIKPDGRVDVFAGTVDIGQGSRTIHTQIVADTLGVPYEWVKMDVSNTDSSPVCMGTFASRGTFIGGNAVRVAAEQTRDALLAVASKELEVDAEDLEVVDGRVQVRGSPSQSLGVDEVAGSATYAHGTLITGSGGWMKPASEPDPETGECDPHAAISYAACVAEVEADDETGDVRVLRLIQAYDVGRAINPTMVEGQIEGGGAMGIGLGLLEEAYPYYPSTEHRGDRFGHYFPPAMKDTPVYENLIIENPSVDGPYGAKAIGEMANNAQPPAIAAAIHDALGVWINQMPASPERVLRALDEQQPREPRREGKWIVFDEDDSLATVSSTGGEGFIRVA</sequence>
<protein>
    <submittedName>
        <fullName evidence="2">Xanthine dehydrogenase family protein molybdopterin-binding subunit</fullName>
    </submittedName>
</protein>
<dbReference type="InterPro" id="IPR052516">
    <property type="entry name" value="N-heterocyclic_Hydroxylase"/>
</dbReference>
<dbReference type="InterPro" id="IPR046867">
    <property type="entry name" value="AldOxase/xan_DH_MoCoBD2"/>
</dbReference>
<reference evidence="2 3" key="1">
    <citation type="submission" date="2019-01" db="EMBL/GenBank/DDBJ databases">
        <title>Egibacter rhizosphaerae EGI 80759T.</title>
        <authorList>
            <person name="Chen D.-D."/>
            <person name="Tian Y."/>
            <person name="Jiao J.-Y."/>
            <person name="Zhang X.-T."/>
            <person name="Zhang Y.-G."/>
            <person name="Zhang Y."/>
            <person name="Xiao M."/>
            <person name="Shu W.-S."/>
            <person name="Li W.-J."/>
        </authorList>
    </citation>
    <scope>NUCLEOTIDE SEQUENCE [LARGE SCALE GENOMIC DNA]</scope>
    <source>
        <strain evidence="2 3">EGI 80759</strain>
    </source>
</reference>
<dbReference type="AlphaFoldDB" id="A0A411YJP9"/>
<dbReference type="RefSeq" id="WP_131156416.1">
    <property type="nucleotide sequence ID" value="NZ_CP036402.1"/>
</dbReference>
<dbReference type="OrthoDB" id="8428274at2"/>
<feature type="domain" description="Aldehyde oxidase/xanthine dehydrogenase second molybdopterin binding" evidence="1">
    <location>
        <begin position="4"/>
        <end position="267"/>
    </location>
</feature>
<dbReference type="Proteomes" id="UP000291469">
    <property type="component" value="Chromosome"/>
</dbReference>
<gene>
    <name evidence="2" type="ORF">ER308_18860</name>
</gene>
<dbReference type="InterPro" id="IPR037165">
    <property type="entry name" value="AldOxase/xan_DH_Mopterin-bd_sf"/>
</dbReference>
<evidence type="ECO:0000259" key="1">
    <source>
        <dbReference type="Pfam" id="PF20256"/>
    </source>
</evidence>
<dbReference type="KEGG" id="erz:ER308_18860"/>
<evidence type="ECO:0000313" key="2">
    <source>
        <dbReference type="EMBL" id="QBI21424.1"/>
    </source>
</evidence>
<dbReference type="PANTHER" id="PTHR47495:SF2">
    <property type="entry name" value="ALDEHYDE DEHYDROGENASE"/>
    <property type="match status" value="1"/>
</dbReference>
<accession>A0A411YJP9</accession>
<keyword evidence="3" id="KW-1185">Reference proteome</keyword>